<evidence type="ECO:0000313" key="6">
    <source>
        <dbReference type="EMBL" id="KAF7281956.1"/>
    </source>
</evidence>
<protein>
    <recommendedName>
        <fullName evidence="5">Carboxylesterase type B domain-containing protein</fullName>
    </recommendedName>
</protein>
<evidence type="ECO:0000256" key="1">
    <source>
        <dbReference type="ARBA" id="ARBA00005964"/>
    </source>
</evidence>
<name>A0A834MH23_RHYFE</name>
<comment type="similarity">
    <text evidence="1">Belongs to the type-B carboxylesterase/lipase family.</text>
</comment>
<dbReference type="OrthoDB" id="19653at2759"/>
<dbReference type="Gene3D" id="3.40.50.1820">
    <property type="entry name" value="alpha/beta hydrolase"/>
    <property type="match status" value="2"/>
</dbReference>
<keyword evidence="4" id="KW-0325">Glycoprotein</keyword>
<sequence>MSDVLVNIEEGKLRGITGKNHAGETIYEFHGIPYAKPPVNELRFRPPVLAEPWEGIKDATKPGEPSVALDLITLEQIGSEDCLSLNVYTKNLPGEGSEKKPVMVFIHGGALVVGSSRRQSYGPELLLLEDVVLVTLNYRLGLLGFLSVDDPSLGATGNAGLKDQSMALRWVQRNIKYFNGDPNNVTLFGESAGSGSVHAHILSPMSKGLFHKAILQSGCCLNSWFWGRKNNAREIVEAMGLQAETEAEAVRILRNAPVNDIFKAQNKFRDVLFECLVPLERRPFSAVIEVPNPEAFLSENPVDIIKKGTYNHVPIIFGYNDKEGLLIELEVLARNNIDSAARKLDLKCLIPFESDVDNDEDILQITRQLQPIYSSDSNSRQYDEYTDGNFMIGILESTRLHKLTTTAPIYLYRGSISTELNFLKRMMNKIDEPGCGHADELGYLFRTELSPVIEPNSIEERSMKNFVTLWTNFARFGDPTPDERLSIIWHPVDDADNLKLLNIDRILEYREVPEKESCFKMSSVFVTIKEGKLRGTTGQNHAGEPIYEFHGIAYAKPPVNELRFRPPVPVDPWEGTKDATEPGIASVSPNIVTFAQEGSEDCLVLNVYTKNLPGESTEKKPVMAYIHGGGLVLGSSSRKSYGPEYLLLEDIVLVTLNYRLGLLGFFSVDDPSLGATGNAGLKDQSMALRWIQRNIKYFNGDPNNVTIFGESSGSGSVHAHILSPMSKGLFHKAILQSGCCLNSWFWGRKNNAREIVEAMGLQAKTESEAVSILRAAQVDDIFMAQQKIRDILFDCLIPLERRPFSAVVEAPNPEAFLSENPVDIIKKGTYNHVPIIIGYNDKEGMINDFGVLVRQAVDSAQFDLKWLIPFESDVTNEADILEITRQLQPLYLSGSNSRHHDEYTDSNFMIGILESARLHKITTKTPIYIYRVSISTELNFLKRMMKNLHEPGCAHADELGYLFGREKAPVIAPDSLEERAMRNFVTLWTNFARFGNPTPDDRLSIIWHPVDDADNLKLLNIDEELEFKEIPERERFAVWRTILEKWPHVEYH</sequence>
<evidence type="ECO:0000313" key="7">
    <source>
        <dbReference type="Proteomes" id="UP000625711"/>
    </source>
</evidence>
<organism evidence="6 7">
    <name type="scientific">Rhynchophorus ferrugineus</name>
    <name type="common">Red palm weevil</name>
    <name type="synonym">Curculio ferrugineus</name>
    <dbReference type="NCBI Taxonomy" id="354439"/>
    <lineage>
        <taxon>Eukaryota</taxon>
        <taxon>Metazoa</taxon>
        <taxon>Ecdysozoa</taxon>
        <taxon>Arthropoda</taxon>
        <taxon>Hexapoda</taxon>
        <taxon>Insecta</taxon>
        <taxon>Pterygota</taxon>
        <taxon>Neoptera</taxon>
        <taxon>Endopterygota</taxon>
        <taxon>Coleoptera</taxon>
        <taxon>Polyphaga</taxon>
        <taxon>Cucujiformia</taxon>
        <taxon>Curculionidae</taxon>
        <taxon>Dryophthorinae</taxon>
        <taxon>Rhynchophorus</taxon>
    </lineage>
</organism>
<feature type="domain" description="Carboxylesterase type B" evidence="5">
    <location>
        <begin position="4"/>
        <end position="507"/>
    </location>
</feature>
<dbReference type="SUPFAM" id="SSF53474">
    <property type="entry name" value="alpha/beta-Hydrolases"/>
    <property type="match status" value="2"/>
</dbReference>
<dbReference type="Proteomes" id="UP000625711">
    <property type="component" value="Unassembled WGS sequence"/>
</dbReference>
<reference evidence="6" key="1">
    <citation type="submission" date="2020-08" db="EMBL/GenBank/DDBJ databases">
        <title>Genome sequencing and assembly of the red palm weevil Rhynchophorus ferrugineus.</title>
        <authorList>
            <person name="Dias G.B."/>
            <person name="Bergman C.M."/>
            <person name="Manee M."/>
        </authorList>
    </citation>
    <scope>NUCLEOTIDE SEQUENCE</scope>
    <source>
        <strain evidence="6">AA-2017</strain>
        <tissue evidence="6">Whole larva</tissue>
    </source>
</reference>
<dbReference type="EMBL" id="JAACXV010000210">
    <property type="protein sequence ID" value="KAF7281956.1"/>
    <property type="molecule type" value="Genomic_DNA"/>
</dbReference>
<dbReference type="InterPro" id="IPR002018">
    <property type="entry name" value="CarbesteraseB"/>
</dbReference>
<dbReference type="PANTHER" id="PTHR43142:SF1">
    <property type="entry name" value="CARBOXYLIC ESTER HYDROLASE"/>
    <property type="match status" value="1"/>
</dbReference>
<dbReference type="FunFam" id="3.40.50.1820:FF:000092">
    <property type="entry name" value="Carboxylic ester hydrolase"/>
    <property type="match status" value="2"/>
</dbReference>
<proteinExistence type="inferred from homology"/>
<dbReference type="PANTHER" id="PTHR43142">
    <property type="entry name" value="CARBOXYLIC ESTER HYDROLASE"/>
    <property type="match status" value="1"/>
</dbReference>
<comment type="caution">
    <text evidence="6">The sequence shown here is derived from an EMBL/GenBank/DDBJ whole genome shotgun (WGS) entry which is preliminary data.</text>
</comment>
<keyword evidence="2" id="KW-0719">Serine esterase</keyword>
<keyword evidence="7" id="KW-1185">Reference proteome</keyword>
<accession>A0A834MH23</accession>
<dbReference type="Pfam" id="PF00135">
    <property type="entry name" value="COesterase"/>
    <property type="match status" value="2"/>
</dbReference>
<evidence type="ECO:0000256" key="4">
    <source>
        <dbReference type="ARBA" id="ARBA00023180"/>
    </source>
</evidence>
<dbReference type="AlphaFoldDB" id="A0A834MH23"/>
<evidence type="ECO:0000256" key="2">
    <source>
        <dbReference type="ARBA" id="ARBA00022487"/>
    </source>
</evidence>
<gene>
    <name evidence="6" type="ORF">GWI33_003978</name>
</gene>
<feature type="domain" description="Carboxylesterase type B" evidence="5">
    <location>
        <begin position="524"/>
        <end position="1039"/>
    </location>
</feature>
<evidence type="ECO:0000259" key="5">
    <source>
        <dbReference type="Pfam" id="PF00135"/>
    </source>
</evidence>
<keyword evidence="3" id="KW-0378">Hydrolase</keyword>
<evidence type="ECO:0000256" key="3">
    <source>
        <dbReference type="ARBA" id="ARBA00022801"/>
    </source>
</evidence>
<dbReference type="GO" id="GO:0052689">
    <property type="term" value="F:carboxylic ester hydrolase activity"/>
    <property type="evidence" value="ECO:0007669"/>
    <property type="project" value="UniProtKB-KW"/>
</dbReference>
<dbReference type="InterPro" id="IPR029058">
    <property type="entry name" value="AB_hydrolase_fold"/>
</dbReference>